<dbReference type="PANTHER" id="PTHR40624:SF1">
    <property type="entry name" value="BIOSYNTHESIS MONOOXYGENASE, PUTATIVE (AFU_ORTHOLOGUE AFUA_1G12025)-RELATED"/>
    <property type="match status" value="1"/>
</dbReference>
<keyword evidence="2" id="KW-0503">Monooxygenase</keyword>
<reference evidence="2 3" key="1">
    <citation type="submission" date="2016-10" db="EMBL/GenBank/DDBJ databases">
        <authorList>
            <person name="de Groot N.N."/>
        </authorList>
    </citation>
    <scope>NUCLEOTIDE SEQUENCE [LARGE SCALE GENOMIC DNA]</scope>
    <source>
        <strain evidence="2 3">MT12</strain>
    </source>
</reference>
<dbReference type="InterPro" id="IPR007138">
    <property type="entry name" value="ABM_dom"/>
</dbReference>
<dbReference type="EMBL" id="FNTH01000001">
    <property type="protein sequence ID" value="SEB83277.1"/>
    <property type="molecule type" value="Genomic_DNA"/>
</dbReference>
<dbReference type="SUPFAM" id="SSF54909">
    <property type="entry name" value="Dimeric alpha+beta barrel"/>
    <property type="match status" value="1"/>
</dbReference>
<dbReference type="InterPro" id="IPR011008">
    <property type="entry name" value="Dimeric_a/b-barrel"/>
</dbReference>
<dbReference type="PANTHER" id="PTHR40624">
    <property type="entry name" value="BIOSYNTHESIS MONOOXYGENASE, PUTATIVE (AFU_ORTHOLOGUE AFUA_1G12025)-RELATED"/>
    <property type="match status" value="1"/>
</dbReference>
<dbReference type="OrthoDB" id="287932at2"/>
<dbReference type="Gene3D" id="3.30.70.100">
    <property type="match status" value="1"/>
</dbReference>
<dbReference type="Pfam" id="PF03992">
    <property type="entry name" value="ABM"/>
    <property type="match status" value="1"/>
</dbReference>
<dbReference type="Proteomes" id="UP000198992">
    <property type="component" value="Unassembled WGS sequence"/>
</dbReference>
<name>A0A1H4MK97_9BRAD</name>
<dbReference type="AlphaFoldDB" id="A0A1H4MK97"/>
<keyword evidence="2" id="KW-0560">Oxidoreductase</keyword>
<accession>A0A1H4MK97</accession>
<dbReference type="RefSeq" id="WP_092125585.1">
    <property type="nucleotide sequence ID" value="NZ_FNTH01000001.1"/>
</dbReference>
<evidence type="ECO:0000313" key="3">
    <source>
        <dbReference type="Proteomes" id="UP000198992"/>
    </source>
</evidence>
<evidence type="ECO:0000313" key="2">
    <source>
        <dbReference type="EMBL" id="SEB83277.1"/>
    </source>
</evidence>
<gene>
    <name evidence="2" type="ORF">SAMN05444164_0344</name>
</gene>
<dbReference type="PROSITE" id="PS51725">
    <property type="entry name" value="ABM"/>
    <property type="match status" value="1"/>
</dbReference>
<evidence type="ECO:0000259" key="1">
    <source>
        <dbReference type="PROSITE" id="PS51725"/>
    </source>
</evidence>
<protein>
    <submittedName>
        <fullName evidence="2">Quinol monooxygenase YgiN</fullName>
    </submittedName>
</protein>
<organism evidence="2 3">
    <name type="scientific">Bradyrhizobium erythrophlei</name>
    <dbReference type="NCBI Taxonomy" id="1437360"/>
    <lineage>
        <taxon>Bacteria</taxon>
        <taxon>Pseudomonadati</taxon>
        <taxon>Pseudomonadota</taxon>
        <taxon>Alphaproteobacteria</taxon>
        <taxon>Hyphomicrobiales</taxon>
        <taxon>Nitrobacteraceae</taxon>
        <taxon>Bradyrhizobium</taxon>
    </lineage>
</organism>
<dbReference type="GO" id="GO:0004497">
    <property type="term" value="F:monooxygenase activity"/>
    <property type="evidence" value="ECO:0007669"/>
    <property type="project" value="UniProtKB-KW"/>
</dbReference>
<proteinExistence type="predicted"/>
<sequence length="103" mass="11274">MLTITAVIRAKRGYEATMRQALLDVVEHVRANEPSTVGYYVSQNASDPCVFATYERYLDQAAMDRHNNSPAVAKFFDVAKPILDGDVILVSANEIASVGRVIG</sequence>
<feature type="domain" description="ABM" evidence="1">
    <location>
        <begin position="2"/>
        <end position="91"/>
    </location>
</feature>